<dbReference type="Pfam" id="PF25105">
    <property type="entry name" value="DUF7813"/>
    <property type="match status" value="1"/>
</dbReference>
<accession>A0AAV8S0X6</accession>
<keyword evidence="4" id="KW-1185">Reference proteome</keyword>
<gene>
    <name evidence="3" type="ORF">OPV22_003413</name>
</gene>
<dbReference type="AlphaFoldDB" id="A0AAV8S0X6"/>
<organism evidence="3 4">
    <name type="scientific">Ensete ventricosum</name>
    <name type="common">Abyssinian banana</name>
    <name type="synonym">Musa ensete</name>
    <dbReference type="NCBI Taxonomy" id="4639"/>
    <lineage>
        <taxon>Eukaryota</taxon>
        <taxon>Viridiplantae</taxon>
        <taxon>Streptophyta</taxon>
        <taxon>Embryophyta</taxon>
        <taxon>Tracheophyta</taxon>
        <taxon>Spermatophyta</taxon>
        <taxon>Magnoliopsida</taxon>
        <taxon>Liliopsida</taxon>
        <taxon>Zingiberales</taxon>
        <taxon>Musaceae</taxon>
        <taxon>Ensete</taxon>
    </lineage>
</organism>
<dbReference type="PANTHER" id="PTHR36353">
    <property type="entry name" value="TRANSMEMBRANE PROTEIN"/>
    <property type="match status" value="1"/>
</dbReference>
<evidence type="ECO:0000256" key="2">
    <source>
        <dbReference type="SAM" id="Phobius"/>
    </source>
</evidence>
<keyword evidence="2" id="KW-0472">Membrane</keyword>
<feature type="region of interest" description="Disordered" evidence="1">
    <location>
        <begin position="107"/>
        <end position="146"/>
    </location>
</feature>
<dbReference type="EMBL" id="JAQQAF010000001">
    <property type="protein sequence ID" value="KAJ8512979.1"/>
    <property type="molecule type" value="Genomic_DNA"/>
</dbReference>
<feature type="transmembrane region" description="Helical" evidence="2">
    <location>
        <begin position="37"/>
        <end position="59"/>
    </location>
</feature>
<keyword evidence="2" id="KW-0812">Transmembrane</keyword>
<sequence>MADSDPPRHDRRHLLLHHQPTAGHVLRHSLSSLLSSGVLPCLLLASLLLFAFHSTLLVATLRLSALVDRDPALRSLLRRLSSSPSVTPAPPARPRSAPFLRLTRAGDFFSESDPPRIPSRLPQRLPPPFPRSRRRVAPATPQVLQE</sequence>
<dbReference type="InterPro" id="IPR056715">
    <property type="entry name" value="DUF7813"/>
</dbReference>
<comment type="caution">
    <text evidence="3">The sequence shown here is derived from an EMBL/GenBank/DDBJ whole genome shotgun (WGS) entry which is preliminary data.</text>
</comment>
<dbReference type="Proteomes" id="UP001222027">
    <property type="component" value="Unassembled WGS sequence"/>
</dbReference>
<evidence type="ECO:0000313" key="3">
    <source>
        <dbReference type="EMBL" id="KAJ8512979.1"/>
    </source>
</evidence>
<name>A0AAV8S0X6_ENSVE</name>
<evidence type="ECO:0000256" key="1">
    <source>
        <dbReference type="SAM" id="MobiDB-lite"/>
    </source>
</evidence>
<proteinExistence type="predicted"/>
<keyword evidence="2" id="KW-1133">Transmembrane helix</keyword>
<evidence type="ECO:0000313" key="4">
    <source>
        <dbReference type="Proteomes" id="UP001222027"/>
    </source>
</evidence>
<dbReference type="PANTHER" id="PTHR36353:SF1">
    <property type="entry name" value="TRANSMEMBRANE PROTEIN"/>
    <property type="match status" value="1"/>
</dbReference>
<reference evidence="3 4" key="1">
    <citation type="submission" date="2022-12" db="EMBL/GenBank/DDBJ databases">
        <title>Chromosome-scale assembly of the Ensete ventricosum genome.</title>
        <authorList>
            <person name="Dussert Y."/>
            <person name="Stocks J."/>
            <person name="Wendawek A."/>
            <person name="Woldeyes F."/>
            <person name="Nichols R.A."/>
            <person name="Borrell J.S."/>
        </authorList>
    </citation>
    <scope>NUCLEOTIDE SEQUENCE [LARGE SCALE GENOMIC DNA]</scope>
    <source>
        <strain evidence="4">cv. Maze</strain>
        <tissue evidence="3">Seeds</tissue>
    </source>
</reference>
<protein>
    <submittedName>
        <fullName evidence="3">Uncharacterized protein</fullName>
    </submittedName>
</protein>